<sequence length="50" mass="6096">MRFEFEHAIDEQNRIPVRQQREDLVNVEVDFSVLMMVRLTQWLRGDNCKC</sequence>
<protein>
    <submittedName>
        <fullName evidence="1">Uncharacterized protein</fullName>
    </submittedName>
</protein>
<dbReference type="AlphaFoldDB" id="A0AAW9CWK6"/>
<name>A0AAW9CWK6_BURTH</name>
<organism evidence="1 2">
    <name type="scientific">Burkholderia thailandensis</name>
    <dbReference type="NCBI Taxonomy" id="57975"/>
    <lineage>
        <taxon>Bacteria</taxon>
        <taxon>Pseudomonadati</taxon>
        <taxon>Pseudomonadota</taxon>
        <taxon>Betaproteobacteria</taxon>
        <taxon>Burkholderiales</taxon>
        <taxon>Burkholderiaceae</taxon>
        <taxon>Burkholderia</taxon>
        <taxon>pseudomallei group</taxon>
    </lineage>
</organism>
<evidence type="ECO:0000313" key="2">
    <source>
        <dbReference type="Proteomes" id="UP001272137"/>
    </source>
</evidence>
<dbReference type="Proteomes" id="UP001272137">
    <property type="component" value="Unassembled WGS sequence"/>
</dbReference>
<reference evidence="1" key="1">
    <citation type="submission" date="2018-08" db="EMBL/GenBank/DDBJ databases">
        <title>Identification of Burkholderia cepacia strains that express a Burkholderia pseudomallei-like capsular polysaccharide.</title>
        <authorList>
            <person name="Burtnick M.N."/>
            <person name="Vongsouvath M."/>
            <person name="Newton P."/>
            <person name="Wuthiekanun V."/>
            <person name="Limmathurotsakul D."/>
            <person name="Brett P.J."/>
            <person name="Chantratita N."/>
            <person name="Dance D.A."/>
        </authorList>
    </citation>
    <scope>NUCLEOTIDE SEQUENCE</scope>
    <source>
        <strain evidence="1">SBXCC001</strain>
    </source>
</reference>
<gene>
    <name evidence="1" type="ORF">C7S16_1155</name>
</gene>
<evidence type="ECO:0000313" key="1">
    <source>
        <dbReference type="EMBL" id="MDW9255020.1"/>
    </source>
</evidence>
<dbReference type="EMBL" id="QXCT01000002">
    <property type="protein sequence ID" value="MDW9255020.1"/>
    <property type="molecule type" value="Genomic_DNA"/>
</dbReference>
<accession>A0AAW9CWK6</accession>
<comment type="caution">
    <text evidence="1">The sequence shown here is derived from an EMBL/GenBank/DDBJ whole genome shotgun (WGS) entry which is preliminary data.</text>
</comment>
<proteinExistence type="predicted"/>